<keyword evidence="4" id="KW-1185">Reference proteome</keyword>
<evidence type="ECO:0000259" key="2">
    <source>
        <dbReference type="PROSITE" id="PS50943"/>
    </source>
</evidence>
<dbReference type="EMBL" id="JALGCL010000002">
    <property type="protein sequence ID" value="MCJ0826010.1"/>
    <property type="molecule type" value="Genomic_DNA"/>
</dbReference>
<comment type="caution">
    <text evidence="3">The sequence shown here is derived from an EMBL/GenBank/DDBJ whole genome shotgun (WGS) entry which is preliminary data.</text>
</comment>
<dbReference type="PANTHER" id="PTHR46558:SF4">
    <property type="entry name" value="DNA-BIDING PHAGE PROTEIN"/>
    <property type="match status" value="1"/>
</dbReference>
<dbReference type="PANTHER" id="PTHR46558">
    <property type="entry name" value="TRACRIPTIONAL REGULATORY PROTEIN-RELATED-RELATED"/>
    <property type="match status" value="1"/>
</dbReference>
<reference evidence="3 4" key="1">
    <citation type="submission" date="2022-03" db="EMBL/GenBank/DDBJ databases">
        <title>Luteimonas soily sp. nov., a novel bacterium isolated from the soil.</title>
        <authorList>
            <person name="Zhang X."/>
        </authorList>
    </citation>
    <scope>NUCLEOTIDE SEQUENCE [LARGE SCALE GENOMIC DNA]</scope>
    <source>
        <strain evidence="3 4">50</strain>
    </source>
</reference>
<dbReference type="Proteomes" id="UP001165423">
    <property type="component" value="Unassembled WGS sequence"/>
</dbReference>
<name>A0ABT0A4Z3_9GAMM</name>
<evidence type="ECO:0000313" key="3">
    <source>
        <dbReference type="EMBL" id="MCJ0826010.1"/>
    </source>
</evidence>
<dbReference type="InterPro" id="IPR001387">
    <property type="entry name" value="Cro/C1-type_HTH"/>
</dbReference>
<dbReference type="InterPro" id="IPR010982">
    <property type="entry name" value="Lambda_DNA-bd_dom_sf"/>
</dbReference>
<feature type="domain" description="HTH cro/C1-type" evidence="2">
    <location>
        <begin position="1"/>
        <end position="46"/>
    </location>
</feature>
<dbReference type="CDD" id="cd00093">
    <property type="entry name" value="HTH_XRE"/>
    <property type="match status" value="1"/>
</dbReference>
<evidence type="ECO:0000256" key="1">
    <source>
        <dbReference type="ARBA" id="ARBA00023125"/>
    </source>
</evidence>
<organism evidence="3 4">
    <name type="scientific">Cognatiluteimonas sedimenti</name>
    <dbReference type="NCBI Taxonomy" id="2927791"/>
    <lineage>
        <taxon>Bacteria</taxon>
        <taxon>Pseudomonadati</taxon>
        <taxon>Pseudomonadota</taxon>
        <taxon>Gammaproteobacteria</taxon>
        <taxon>Lysobacterales</taxon>
        <taxon>Lysobacteraceae</taxon>
        <taxon>Cognatiluteimonas</taxon>
    </lineage>
</organism>
<protein>
    <submittedName>
        <fullName evidence="3">Helix-turn-helix transcriptional regulator</fullName>
    </submittedName>
</protein>
<dbReference type="Pfam" id="PF01381">
    <property type="entry name" value="HTH_3"/>
    <property type="match status" value="1"/>
</dbReference>
<sequence length="53" mass="5927">MTQEALARECGVTRQTIIALEAGRYAPSLELAFRIARAFRVGVEDVFQWKEGA</sequence>
<accession>A0ABT0A4Z3</accession>
<gene>
    <name evidence="3" type="ORF">MQC88_08580</name>
</gene>
<proteinExistence type="predicted"/>
<evidence type="ECO:0000313" key="4">
    <source>
        <dbReference type="Proteomes" id="UP001165423"/>
    </source>
</evidence>
<dbReference type="PROSITE" id="PS50943">
    <property type="entry name" value="HTH_CROC1"/>
    <property type="match status" value="1"/>
</dbReference>
<dbReference type="SUPFAM" id="SSF47413">
    <property type="entry name" value="lambda repressor-like DNA-binding domains"/>
    <property type="match status" value="1"/>
</dbReference>
<dbReference type="Gene3D" id="1.10.260.40">
    <property type="entry name" value="lambda repressor-like DNA-binding domains"/>
    <property type="match status" value="1"/>
</dbReference>
<dbReference type="SMART" id="SM00530">
    <property type="entry name" value="HTH_XRE"/>
    <property type="match status" value="1"/>
</dbReference>
<keyword evidence="1" id="KW-0238">DNA-binding</keyword>